<gene>
    <name evidence="1" type="ORF">MARPO_0047s0012</name>
</gene>
<sequence>MRIQSVGGFGLRRATTWEFTAVLRVLPWRLGLPDLITTDQSSPFRTASYVPVQRVTTQASGPHTVPIPFRFLCTRVVLSRSWH</sequence>
<protein>
    <submittedName>
        <fullName evidence="1">Uncharacterized protein</fullName>
    </submittedName>
</protein>
<dbReference type="Proteomes" id="UP000244005">
    <property type="component" value="Unassembled WGS sequence"/>
</dbReference>
<proteinExistence type="predicted"/>
<dbReference type="Gramene" id="Mp6g13610.1">
    <property type="protein sequence ID" value="Mp6g13610.1.cds1"/>
    <property type="gene ID" value="Mp6g13610"/>
</dbReference>
<evidence type="ECO:0000313" key="2">
    <source>
        <dbReference type="Proteomes" id="UP000244005"/>
    </source>
</evidence>
<evidence type="ECO:0000313" key="1">
    <source>
        <dbReference type="EMBL" id="PTQ39020.1"/>
    </source>
</evidence>
<name>A0A2R6WYU5_MARPO</name>
<keyword evidence="2" id="KW-1185">Reference proteome</keyword>
<accession>A0A2R6WYU5</accession>
<dbReference type="AlphaFoldDB" id="A0A2R6WYU5"/>
<organism evidence="1 2">
    <name type="scientific">Marchantia polymorpha</name>
    <name type="common">Common liverwort</name>
    <name type="synonym">Marchantia aquatica</name>
    <dbReference type="NCBI Taxonomy" id="3197"/>
    <lineage>
        <taxon>Eukaryota</taxon>
        <taxon>Viridiplantae</taxon>
        <taxon>Streptophyta</taxon>
        <taxon>Embryophyta</taxon>
        <taxon>Marchantiophyta</taxon>
        <taxon>Marchantiopsida</taxon>
        <taxon>Marchantiidae</taxon>
        <taxon>Marchantiales</taxon>
        <taxon>Marchantiaceae</taxon>
        <taxon>Marchantia</taxon>
    </lineage>
</organism>
<reference evidence="2" key="1">
    <citation type="journal article" date="2017" name="Cell">
        <title>Insights into land plant evolution garnered from the Marchantia polymorpha genome.</title>
        <authorList>
            <person name="Bowman J.L."/>
            <person name="Kohchi T."/>
            <person name="Yamato K.T."/>
            <person name="Jenkins J."/>
            <person name="Shu S."/>
            <person name="Ishizaki K."/>
            <person name="Yamaoka S."/>
            <person name="Nishihama R."/>
            <person name="Nakamura Y."/>
            <person name="Berger F."/>
            <person name="Adam C."/>
            <person name="Aki S.S."/>
            <person name="Althoff F."/>
            <person name="Araki T."/>
            <person name="Arteaga-Vazquez M.A."/>
            <person name="Balasubrmanian S."/>
            <person name="Barry K."/>
            <person name="Bauer D."/>
            <person name="Boehm C.R."/>
            <person name="Briginshaw L."/>
            <person name="Caballero-Perez J."/>
            <person name="Catarino B."/>
            <person name="Chen F."/>
            <person name="Chiyoda S."/>
            <person name="Chovatia M."/>
            <person name="Davies K.M."/>
            <person name="Delmans M."/>
            <person name="Demura T."/>
            <person name="Dierschke T."/>
            <person name="Dolan L."/>
            <person name="Dorantes-Acosta A.E."/>
            <person name="Eklund D.M."/>
            <person name="Florent S.N."/>
            <person name="Flores-Sandoval E."/>
            <person name="Fujiyama A."/>
            <person name="Fukuzawa H."/>
            <person name="Galik B."/>
            <person name="Grimanelli D."/>
            <person name="Grimwood J."/>
            <person name="Grossniklaus U."/>
            <person name="Hamada T."/>
            <person name="Haseloff J."/>
            <person name="Hetherington A.J."/>
            <person name="Higo A."/>
            <person name="Hirakawa Y."/>
            <person name="Hundley H.N."/>
            <person name="Ikeda Y."/>
            <person name="Inoue K."/>
            <person name="Inoue S.I."/>
            <person name="Ishida S."/>
            <person name="Jia Q."/>
            <person name="Kakita M."/>
            <person name="Kanazawa T."/>
            <person name="Kawai Y."/>
            <person name="Kawashima T."/>
            <person name="Kennedy M."/>
            <person name="Kinose K."/>
            <person name="Kinoshita T."/>
            <person name="Kohara Y."/>
            <person name="Koide E."/>
            <person name="Komatsu K."/>
            <person name="Kopischke S."/>
            <person name="Kubo M."/>
            <person name="Kyozuka J."/>
            <person name="Lagercrantz U."/>
            <person name="Lin S.S."/>
            <person name="Lindquist E."/>
            <person name="Lipzen A.M."/>
            <person name="Lu C.W."/>
            <person name="De Luna E."/>
            <person name="Martienssen R.A."/>
            <person name="Minamino N."/>
            <person name="Mizutani M."/>
            <person name="Mizutani M."/>
            <person name="Mochizuki N."/>
            <person name="Monte I."/>
            <person name="Mosher R."/>
            <person name="Nagasaki H."/>
            <person name="Nakagami H."/>
            <person name="Naramoto S."/>
            <person name="Nishitani K."/>
            <person name="Ohtani M."/>
            <person name="Okamoto T."/>
            <person name="Okumura M."/>
            <person name="Phillips J."/>
            <person name="Pollak B."/>
            <person name="Reinders A."/>
            <person name="Rovekamp M."/>
            <person name="Sano R."/>
            <person name="Sawa S."/>
            <person name="Schmid M.W."/>
            <person name="Shirakawa M."/>
            <person name="Solano R."/>
            <person name="Spunde A."/>
            <person name="Suetsugu N."/>
            <person name="Sugano S."/>
            <person name="Sugiyama A."/>
            <person name="Sun R."/>
            <person name="Suzuki Y."/>
            <person name="Takenaka M."/>
            <person name="Takezawa D."/>
            <person name="Tomogane H."/>
            <person name="Tsuzuki M."/>
            <person name="Ueda T."/>
            <person name="Umeda M."/>
            <person name="Ward J.M."/>
            <person name="Watanabe Y."/>
            <person name="Yazaki K."/>
            <person name="Yokoyama R."/>
            <person name="Yoshitake Y."/>
            <person name="Yotsui I."/>
            <person name="Zachgo S."/>
            <person name="Schmutz J."/>
        </authorList>
    </citation>
    <scope>NUCLEOTIDE SEQUENCE [LARGE SCALE GENOMIC DNA]</scope>
    <source>
        <strain evidence="2">Tak-1</strain>
    </source>
</reference>
<dbReference type="EMBL" id="KZ772719">
    <property type="protein sequence ID" value="PTQ39020.1"/>
    <property type="molecule type" value="Genomic_DNA"/>
</dbReference>